<feature type="transmembrane region" description="Helical" evidence="5">
    <location>
        <begin position="156"/>
        <end position="177"/>
    </location>
</feature>
<organism evidence="6 7">
    <name type="scientific">Sanguibacter inulinus</name>
    <dbReference type="NCBI Taxonomy" id="60922"/>
    <lineage>
        <taxon>Bacteria</taxon>
        <taxon>Bacillati</taxon>
        <taxon>Actinomycetota</taxon>
        <taxon>Actinomycetes</taxon>
        <taxon>Micrococcales</taxon>
        <taxon>Sanguibacteraceae</taxon>
        <taxon>Sanguibacter</taxon>
    </lineage>
</organism>
<sequence length="282" mass="28412">MLATLRSLVLSSHPGPTATVTVLAVVLAVGSGLPAWTVVLVGVAFLCGQLSIGFSNDWVDAARDRAVARADKPVARGDVSVQTVRAAAWLTAALTVPASFALGWQAALAHLVLVASGWAYNLGLKRTAFSVAPFILSFGLLPAVVTLSADPPAMAAGWALAVGGVFGVAIHFTNVLPDLDDDASTGVDGLPHRLGRVPSGIVAFVALAMAAVLVAVGPVMAGSVESPGVVAIVALVVCVGIAVWGVVLVVTRPPGRLLFQLIIVASLLVAAQLALSGTALTA</sequence>
<dbReference type="AlphaFoldDB" id="A0A853EWP1"/>
<evidence type="ECO:0000313" key="6">
    <source>
        <dbReference type="EMBL" id="NYS95047.1"/>
    </source>
</evidence>
<dbReference type="Pfam" id="PF01040">
    <property type="entry name" value="UbiA"/>
    <property type="match status" value="1"/>
</dbReference>
<proteinExistence type="predicted"/>
<evidence type="ECO:0000256" key="2">
    <source>
        <dbReference type="ARBA" id="ARBA00022692"/>
    </source>
</evidence>
<feature type="transmembrane region" description="Helical" evidence="5">
    <location>
        <begin position="257"/>
        <end position="280"/>
    </location>
</feature>
<name>A0A853EWP1_9MICO</name>
<dbReference type="GO" id="GO:0016020">
    <property type="term" value="C:membrane"/>
    <property type="evidence" value="ECO:0007669"/>
    <property type="project" value="UniProtKB-SubCell"/>
</dbReference>
<evidence type="ECO:0000256" key="4">
    <source>
        <dbReference type="ARBA" id="ARBA00023136"/>
    </source>
</evidence>
<dbReference type="Proteomes" id="UP000561011">
    <property type="component" value="Unassembled WGS sequence"/>
</dbReference>
<evidence type="ECO:0000256" key="1">
    <source>
        <dbReference type="ARBA" id="ARBA00004141"/>
    </source>
</evidence>
<keyword evidence="3 5" id="KW-1133">Transmembrane helix</keyword>
<feature type="transmembrane region" description="Helical" evidence="5">
    <location>
        <begin position="228"/>
        <end position="251"/>
    </location>
</feature>
<reference evidence="6 7" key="1">
    <citation type="submission" date="2020-07" db="EMBL/GenBank/DDBJ databases">
        <title>MOT database genomes.</title>
        <authorList>
            <person name="Joseph S."/>
            <person name="Aduse-Opoku J."/>
            <person name="Hashim A."/>
            <person name="Wade W."/>
            <person name="Curtis M."/>
        </authorList>
    </citation>
    <scope>NUCLEOTIDE SEQUENCE [LARGE SCALE GENOMIC DNA]</scope>
    <source>
        <strain evidence="6 7">DSM 100099</strain>
    </source>
</reference>
<dbReference type="Gene3D" id="1.10.357.140">
    <property type="entry name" value="UbiA prenyltransferase"/>
    <property type="match status" value="1"/>
</dbReference>
<evidence type="ECO:0000256" key="3">
    <source>
        <dbReference type="ARBA" id="ARBA00022989"/>
    </source>
</evidence>
<feature type="transmembrane region" description="Helical" evidence="5">
    <location>
        <begin position="197"/>
        <end position="216"/>
    </location>
</feature>
<protein>
    <submittedName>
        <fullName evidence="6">UbiA family prenyltransferase</fullName>
    </submittedName>
</protein>
<evidence type="ECO:0000313" key="7">
    <source>
        <dbReference type="Proteomes" id="UP000561011"/>
    </source>
</evidence>
<feature type="transmembrane region" description="Helical" evidence="5">
    <location>
        <begin position="20"/>
        <end position="46"/>
    </location>
</feature>
<dbReference type="InterPro" id="IPR000537">
    <property type="entry name" value="UbiA_prenyltransferase"/>
</dbReference>
<dbReference type="InterPro" id="IPR044878">
    <property type="entry name" value="UbiA_sf"/>
</dbReference>
<dbReference type="Gene3D" id="1.20.120.1780">
    <property type="entry name" value="UbiA prenyltransferase"/>
    <property type="match status" value="1"/>
</dbReference>
<keyword evidence="7" id="KW-1185">Reference proteome</keyword>
<keyword evidence="4 5" id="KW-0472">Membrane</keyword>
<keyword evidence="6" id="KW-0808">Transferase</keyword>
<comment type="caution">
    <text evidence="6">The sequence shown here is derived from an EMBL/GenBank/DDBJ whole genome shotgun (WGS) entry which is preliminary data.</text>
</comment>
<keyword evidence="2 5" id="KW-0812">Transmembrane</keyword>
<dbReference type="RefSeq" id="WP_179914278.1">
    <property type="nucleotide sequence ID" value="NZ_JACBYE010000053.1"/>
</dbReference>
<feature type="transmembrane region" description="Helical" evidence="5">
    <location>
        <begin position="127"/>
        <end position="149"/>
    </location>
</feature>
<comment type="subcellular location">
    <subcellularLocation>
        <location evidence="1">Membrane</location>
        <topology evidence="1">Multi-pass membrane protein</topology>
    </subcellularLocation>
</comment>
<dbReference type="EMBL" id="JACBYE010000053">
    <property type="protein sequence ID" value="NYS95047.1"/>
    <property type="molecule type" value="Genomic_DNA"/>
</dbReference>
<evidence type="ECO:0000256" key="5">
    <source>
        <dbReference type="SAM" id="Phobius"/>
    </source>
</evidence>
<accession>A0A853EWP1</accession>
<dbReference type="GO" id="GO:0016765">
    <property type="term" value="F:transferase activity, transferring alkyl or aryl (other than methyl) groups"/>
    <property type="evidence" value="ECO:0007669"/>
    <property type="project" value="InterPro"/>
</dbReference>
<gene>
    <name evidence="6" type="ORF">HZZ10_16135</name>
</gene>